<evidence type="ECO:0008006" key="6">
    <source>
        <dbReference type="Google" id="ProtNLM"/>
    </source>
</evidence>
<dbReference type="EMBL" id="JAAAIN010000157">
    <property type="protein sequence ID" value="KAG0319216.1"/>
    <property type="molecule type" value="Genomic_DNA"/>
</dbReference>
<comment type="similarity">
    <text evidence="1">Belongs to the short-chain dehydrogenases/reductases (SDR) family.</text>
</comment>
<name>A0A9P6UTQ7_9FUNG</name>
<dbReference type="InterPro" id="IPR002347">
    <property type="entry name" value="SDR_fam"/>
</dbReference>
<dbReference type="PANTHER" id="PTHR24320">
    <property type="entry name" value="RETINOL DEHYDROGENASE"/>
    <property type="match status" value="1"/>
</dbReference>
<dbReference type="OrthoDB" id="191139at2759"/>
<organism evidence="4 5">
    <name type="scientific">Linnemannia gamsii</name>
    <dbReference type="NCBI Taxonomy" id="64522"/>
    <lineage>
        <taxon>Eukaryota</taxon>
        <taxon>Fungi</taxon>
        <taxon>Fungi incertae sedis</taxon>
        <taxon>Mucoromycota</taxon>
        <taxon>Mortierellomycotina</taxon>
        <taxon>Mortierellomycetes</taxon>
        <taxon>Mortierellales</taxon>
        <taxon>Mortierellaceae</taxon>
        <taxon>Linnemannia</taxon>
    </lineage>
</organism>
<sequence>MSTNSLSQFAWWKTYFTLKHYSHSKIPDLTGKIAIVTGANSGLGYATTVALAANGARVFLACRSKERAQEAIENATAEIKAKYPNAPTPQLEFLELDLNDMTKSHQAAQEFLKKGLPLHILVNNSGIMNCPFALSADGIETQFAVNHMGHFVFTMGLLDKIKESQPSRIIVLSSVAHEMTPKKMNGIDFDTINDETKSGSWDRYARSKLANVLFGKALARRLANERVWVNIAHPGYVATNLSRSTKDVWGYFADMMFRTLTKIVAMSPRVGALTQLYLATSPEIESKDIRGRYFIPIAEEIQPIHYSKDVDLQERLWVFSEKLAKEKINVKA</sequence>
<dbReference type="PRINTS" id="PR00081">
    <property type="entry name" value="GDHRDH"/>
</dbReference>
<dbReference type="SUPFAM" id="SSF51735">
    <property type="entry name" value="NAD(P)-binding Rossmann-fold domains"/>
    <property type="match status" value="1"/>
</dbReference>
<keyword evidence="5" id="KW-1185">Reference proteome</keyword>
<dbReference type="Gene3D" id="3.40.50.720">
    <property type="entry name" value="NAD(P)-binding Rossmann-like Domain"/>
    <property type="match status" value="1"/>
</dbReference>
<dbReference type="GO" id="GO:0016491">
    <property type="term" value="F:oxidoreductase activity"/>
    <property type="evidence" value="ECO:0007669"/>
    <property type="project" value="UniProtKB-KW"/>
</dbReference>
<evidence type="ECO:0000313" key="4">
    <source>
        <dbReference type="EMBL" id="KAG0319216.1"/>
    </source>
</evidence>
<evidence type="ECO:0000256" key="3">
    <source>
        <dbReference type="ARBA" id="ARBA00023002"/>
    </source>
</evidence>
<proteinExistence type="inferred from homology"/>
<reference evidence="4" key="1">
    <citation type="journal article" date="2020" name="Fungal Divers.">
        <title>Resolving the Mortierellaceae phylogeny through synthesis of multi-gene phylogenetics and phylogenomics.</title>
        <authorList>
            <person name="Vandepol N."/>
            <person name="Liber J."/>
            <person name="Desiro A."/>
            <person name="Na H."/>
            <person name="Kennedy M."/>
            <person name="Barry K."/>
            <person name="Grigoriev I.V."/>
            <person name="Miller A.N."/>
            <person name="O'Donnell K."/>
            <person name="Stajich J.E."/>
            <person name="Bonito G."/>
        </authorList>
    </citation>
    <scope>NUCLEOTIDE SEQUENCE</scope>
    <source>
        <strain evidence="4">NVP60</strain>
    </source>
</reference>
<evidence type="ECO:0000313" key="5">
    <source>
        <dbReference type="Proteomes" id="UP000823405"/>
    </source>
</evidence>
<dbReference type="PANTHER" id="PTHR24320:SF282">
    <property type="entry name" value="WW DOMAIN-CONTAINING OXIDOREDUCTASE"/>
    <property type="match status" value="1"/>
</dbReference>
<dbReference type="Proteomes" id="UP000823405">
    <property type="component" value="Unassembled WGS sequence"/>
</dbReference>
<evidence type="ECO:0000256" key="2">
    <source>
        <dbReference type="ARBA" id="ARBA00022857"/>
    </source>
</evidence>
<comment type="caution">
    <text evidence="4">The sequence shown here is derived from an EMBL/GenBank/DDBJ whole genome shotgun (WGS) entry which is preliminary data.</text>
</comment>
<dbReference type="Pfam" id="PF00106">
    <property type="entry name" value="adh_short"/>
    <property type="match status" value="1"/>
</dbReference>
<keyword evidence="3" id="KW-0560">Oxidoreductase</keyword>
<protein>
    <recommendedName>
        <fullName evidence="6">NAD(P)-binding protein</fullName>
    </recommendedName>
</protein>
<accession>A0A9P6UTQ7</accession>
<dbReference type="CDD" id="cd05327">
    <property type="entry name" value="retinol-DH_like_SDR_c_like"/>
    <property type="match status" value="1"/>
</dbReference>
<dbReference type="InterPro" id="IPR036291">
    <property type="entry name" value="NAD(P)-bd_dom_sf"/>
</dbReference>
<dbReference type="AlphaFoldDB" id="A0A9P6UTQ7"/>
<keyword evidence="2" id="KW-0521">NADP</keyword>
<gene>
    <name evidence="4" type="ORF">BGZ97_002562</name>
</gene>
<evidence type="ECO:0000256" key="1">
    <source>
        <dbReference type="ARBA" id="ARBA00006484"/>
    </source>
</evidence>